<evidence type="ECO:0000256" key="2">
    <source>
        <dbReference type="ARBA" id="ARBA00022741"/>
    </source>
</evidence>
<sequence>MESNLKHAQENELRVLSSIYNNALKDRRSKRDKRLYPPHFILTITPVRSDSTIIQQINDPTFDLIVQETANYPNEVPKLELTNPKNFPIEALERCEKELRIQAQNYIGGEMVYLLAHYAQTFLDEFRTKRRPPSQIQVSPEQNSENDEHQQIEREINAIREEHLKQAEKQRYRQTKSVYLCTTGIKITRTSFVRRLNDLHILFHESQLPRSLHGSTKNDIYDMGLLLLNLATGRTHDCIIDAPSTLSDEFRDFLRRCANGESVKQLSVDPFLVNRVESQTNFDTMISETDHRDNSSTNSNNDEMLVSAQSRLKSDFEVIGMIGRGGFGHVFKVQNKLDGCFYAVKQILLKSANKQVNKKITREVKLLSKLNHQNIVRYYSTWTEQMSLPNQTKSSSGSLPSTKSGRPRKSKSIKEDSLRNDLYGLIPDILIENGQDNEDSSSSSATTSSTPSDDESGVFDTRTFHRVERTDDMIVFEHGDNNADNGNTIFLENQKRKKILEDLQ</sequence>
<dbReference type="GO" id="GO:1990625">
    <property type="term" value="P:negative regulation of cytoplasmic translational initiation in response to stress"/>
    <property type="evidence" value="ECO:0007669"/>
    <property type="project" value="TreeGrafter"/>
</dbReference>
<name>A0A8S2KD36_9BILA</name>
<feature type="region of interest" description="Disordered" evidence="6">
    <location>
        <begin position="388"/>
        <end position="414"/>
    </location>
</feature>
<dbReference type="GO" id="GO:0005829">
    <property type="term" value="C:cytosol"/>
    <property type="evidence" value="ECO:0007669"/>
    <property type="project" value="TreeGrafter"/>
</dbReference>
<evidence type="ECO:0000256" key="4">
    <source>
        <dbReference type="ARBA" id="ARBA00022840"/>
    </source>
</evidence>
<dbReference type="AlphaFoldDB" id="A0A8S2KD36"/>
<feature type="compositionally biased region" description="Low complexity" evidence="6">
    <location>
        <begin position="440"/>
        <end position="451"/>
    </location>
</feature>
<organism evidence="9 10">
    <name type="scientific">Rotaria magnacalcarata</name>
    <dbReference type="NCBI Taxonomy" id="392030"/>
    <lineage>
        <taxon>Eukaryota</taxon>
        <taxon>Metazoa</taxon>
        <taxon>Spiralia</taxon>
        <taxon>Gnathifera</taxon>
        <taxon>Rotifera</taxon>
        <taxon>Eurotatoria</taxon>
        <taxon>Bdelloidea</taxon>
        <taxon>Philodinida</taxon>
        <taxon>Philodinidae</taxon>
        <taxon>Rotaria</taxon>
    </lineage>
</organism>
<feature type="region of interest" description="Disordered" evidence="6">
    <location>
        <begin position="130"/>
        <end position="149"/>
    </location>
</feature>
<dbReference type="GO" id="GO:0005524">
    <property type="term" value="F:ATP binding"/>
    <property type="evidence" value="ECO:0007669"/>
    <property type="project" value="UniProtKB-UniRule"/>
</dbReference>
<dbReference type="PROSITE" id="PS50908">
    <property type="entry name" value="RWD"/>
    <property type="match status" value="1"/>
</dbReference>
<dbReference type="EMBL" id="CAJOBH010001257">
    <property type="protein sequence ID" value="CAF3844587.1"/>
    <property type="molecule type" value="Genomic_DNA"/>
</dbReference>
<dbReference type="Proteomes" id="UP000681967">
    <property type="component" value="Unassembled WGS sequence"/>
</dbReference>
<dbReference type="Pfam" id="PF05773">
    <property type="entry name" value="RWD"/>
    <property type="match status" value="1"/>
</dbReference>
<feature type="domain" description="Protein kinase" evidence="7">
    <location>
        <begin position="316"/>
        <end position="504"/>
    </location>
</feature>
<dbReference type="GO" id="GO:0004694">
    <property type="term" value="F:eukaryotic translation initiation factor 2alpha kinase activity"/>
    <property type="evidence" value="ECO:0007669"/>
    <property type="project" value="TreeGrafter"/>
</dbReference>
<dbReference type="InterPro" id="IPR006575">
    <property type="entry name" value="RWD_dom"/>
</dbReference>
<gene>
    <name evidence="9" type="ORF">BYL167_LOCUS5492</name>
</gene>
<dbReference type="Gene3D" id="3.30.200.20">
    <property type="entry name" value="Phosphorylase Kinase, domain 1"/>
    <property type="match status" value="1"/>
</dbReference>
<evidence type="ECO:0000256" key="5">
    <source>
        <dbReference type="PROSITE-ProRule" id="PRU10141"/>
    </source>
</evidence>
<evidence type="ECO:0000256" key="3">
    <source>
        <dbReference type="ARBA" id="ARBA00022777"/>
    </source>
</evidence>
<keyword evidence="3" id="KW-0418">Kinase</keyword>
<dbReference type="CDD" id="cd23823">
    <property type="entry name" value="RWD_GCN2"/>
    <property type="match status" value="1"/>
</dbReference>
<dbReference type="InterPro" id="IPR017441">
    <property type="entry name" value="Protein_kinase_ATP_BS"/>
</dbReference>
<accession>A0A8S2KD36</accession>
<feature type="region of interest" description="Disordered" evidence="6">
    <location>
        <begin position="433"/>
        <end position="460"/>
    </location>
</feature>
<dbReference type="GO" id="GO:0005634">
    <property type="term" value="C:nucleus"/>
    <property type="evidence" value="ECO:0007669"/>
    <property type="project" value="TreeGrafter"/>
</dbReference>
<evidence type="ECO:0000256" key="6">
    <source>
        <dbReference type="SAM" id="MobiDB-lite"/>
    </source>
</evidence>
<dbReference type="SUPFAM" id="SSF56112">
    <property type="entry name" value="Protein kinase-like (PK-like)"/>
    <property type="match status" value="1"/>
</dbReference>
<evidence type="ECO:0008006" key="11">
    <source>
        <dbReference type="Google" id="ProtNLM"/>
    </source>
</evidence>
<evidence type="ECO:0000313" key="10">
    <source>
        <dbReference type="Proteomes" id="UP000681967"/>
    </source>
</evidence>
<dbReference type="InterPro" id="IPR016135">
    <property type="entry name" value="UBQ-conjugating_enzyme/RWD"/>
</dbReference>
<evidence type="ECO:0000259" key="7">
    <source>
        <dbReference type="PROSITE" id="PS50011"/>
    </source>
</evidence>
<evidence type="ECO:0000259" key="8">
    <source>
        <dbReference type="PROSITE" id="PS50908"/>
    </source>
</evidence>
<dbReference type="InterPro" id="IPR050339">
    <property type="entry name" value="CC_SR_Kinase"/>
</dbReference>
<protein>
    <recommendedName>
        <fullName evidence="11">Protein kinase domain-containing protein</fullName>
    </recommendedName>
</protein>
<dbReference type="PANTHER" id="PTHR11042">
    <property type="entry name" value="EUKARYOTIC TRANSLATION INITIATION FACTOR 2-ALPHA KINASE EIF2-ALPHA KINASE -RELATED"/>
    <property type="match status" value="1"/>
</dbReference>
<dbReference type="PANTHER" id="PTHR11042:SF136">
    <property type="entry name" value="EIF-2-ALPHA KINASE GCN2"/>
    <property type="match status" value="1"/>
</dbReference>
<feature type="binding site" evidence="5">
    <location>
        <position position="345"/>
    </location>
    <ligand>
        <name>ATP</name>
        <dbReference type="ChEBI" id="CHEBI:30616"/>
    </ligand>
</feature>
<dbReference type="SMART" id="SM00591">
    <property type="entry name" value="RWD"/>
    <property type="match status" value="1"/>
</dbReference>
<feature type="compositionally biased region" description="Polar residues" evidence="6">
    <location>
        <begin position="134"/>
        <end position="143"/>
    </location>
</feature>
<feature type="domain" description="RWD" evidence="8">
    <location>
        <begin position="11"/>
        <end position="126"/>
    </location>
</feature>
<keyword evidence="1" id="KW-0808">Transferase</keyword>
<keyword evidence="4 5" id="KW-0067">ATP-binding</keyword>
<evidence type="ECO:0000313" key="9">
    <source>
        <dbReference type="EMBL" id="CAF3844587.1"/>
    </source>
</evidence>
<dbReference type="FunFam" id="3.10.110.10:FF:000050">
    <property type="entry name" value="eIF-2-alpha kinase GCN2"/>
    <property type="match status" value="1"/>
</dbReference>
<dbReference type="SUPFAM" id="SSF54495">
    <property type="entry name" value="UBC-like"/>
    <property type="match status" value="1"/>
</dbReference>
<dbReference type="PROSITE" id="PS00107">
    <property type="entry name" value="PROTEIN_KINASE_ATP"/>
    <property type="match status" value="1"/>
</dbReference>
<dbReference type="Gene3D" id="3.10.110.10">
    <property type="entry name" value="Ubiquitin Conjugating Enzyme"/>
    <property type="match status" value="1"/>
</dbReference>
<dbReference type="InterPro" id="IPR000719">
    <property type="entry name" value="Prot_kinase_dom"/>
</dbReference>
<dbReference type="InterPro" id="IPR011009">
    <property type="entry name" value="Kinase-like_dom_sf"/>
</dbReference>
<reference evidence="9" key="1">
    <citation type="submission" date="2021-02" db="EMBL/GenBank/DDBJ databases">
        <authorList>
            <person name="Nowell W R."/>
        </authorList>
    </citation>
    <scope>NUCLEOTIDE SEQUENCE</scope>
</reference>
<comment type="caution">
    <text evidence="9">The sequence shown here is derived from an EMBL/GenBank/DDBJ whole genome shotgun (WGS) entry which is preliminary data.</text>
</comment>
<dbReference type="GO" id="GO:0009893">
    <property type="term" value="P:positive regulation of metabolic process"/>
    <property type="evidence" value="ECO:0007669"/>
    <property type="project" value="UniProtKB-ARBA"/>
</dbReference>
<dbReference type="PROSITE" id="PS50011">
    <property type="entry name" value="PROTEIN_KINASE_DOM"/>
    <property type="match status" value="1"/>
</dbReference>
<feature type="compositionally biased region" description="Low complexity" evidence="6">
    <location>
        <begin position="392"/>
        <end position="404"/>
    </location>
</feature>
<keyword evidence="2 5" id="KW-0547">Nucleotide-binding</keyword>
<evidence type="ECO:0000256" key="1">
    <source>
        <dbReference type="ARBA" id="ARBA00022679"/>
    </source>
</evidence>
<dbReference type="Pfam" id="PF00069">
    <property type="entry name" value="Pkinase"/>
    <property type="match status" value="1"/>
</dbReference>
<proteinExistence type="predicted"/>